<dbReference type="InParanoid" id="A0A1X7U183"/>
<evidence type="ECO:0000313" key="7">
    <source>
        <dbReference type="Proteomes" id="UP000007879"/>
    </source>
</evidence>
<organism evidence="6">
    <name type="scientific">Amphimedon queenslandica</name>
    <name type="common">Sponge</name>
    <dbReference type="NCBI Taxonomy" id="400682"/>
    <lineage>
        <taxon>Eukaryota</taxon>
        <taxon>Metazoa</taxon>
        <taxon>Porifera</taxon>
        <taxon>Demospongiae</taxon>
        <taxon>Heteroscleromorpha</taxon>
        <taxon>Haplosclerida</taxon>
        <taxon>Niphatidae</taxon>
        <taxon>Amphimedon</taxon>
    </lineage>
</organism>
<dbReference type="AlphaFoldDB" id="A0A1X7U183"/>
<dbReference type="SUPFAM" id="SSF57774">
    <property type="entry name" value="Microbial and mitochondrial ADK, insert 'zinc finger' domain"/>
    <property type="match status" value="1"/>
</dbReference>
<evidence type="ECO:0008006" key="8">
    <source>
        <dbReference type="Google" id="ProtNLM"/>
    </source>
</evidence>
<evidence type="ECO:0000256" key="4">
    <source>
        <dbReference type="ARBA" id="ARBA00022777"/>
    </source>
</evidence>
<dbReference type="STRING" id="400682.A0A1X7U183"/>
<dbReference type="CDD" id="cd01428">
    <property type="entry name" value="ADK"/>
    <property type="match status" value="1"/>
</dbReference>
<sequence length="372" mass="41805">MATGSNTLQIKMEDVTIDATKKLNIPVKYPNYAEKHHIFDLFQHMLQELLLHRPNDPISFLQDLLRRPTDVPGIVIYGPPASGQNTLSKLIARKLRLVHIKPTILLEENENGGSDKQELIEDALPDKLASLIYERLQRADSKAKGWIMEGYPRTREQALALQGRGILVKHFVLLEGPDPVLIERYAGKRVDSVTGDVYHVIFSPPDDPRVAERLVEEKGGVQFHMHSKLEAYHRHSEQMLKCYADVTKRFCCDQPIQDLLVAVSLFLDTRERTMSPHIPRVVLLGPTGSGKSLQAAQLAEKYRIVNVDCSHLLKQVLASGSTLGQQMKPFHDKHMPSTSSNNNNAMNVFSIDDLASTVACTVRDLKKQITPT</sequence>
<keyword evidence="2 5" id="KW-0808">Transferase</keyword>
<keyword evidence="4 5" id="KW-0418">Kinase</keyword>
<keyword evidence="7" id="KW-1185">Reference proteome</keyword>
<reference evidence="7" key="1">
    <citation type="journal article" date="2010" name="Nature">
        <title>The Amphimedon queenslandica genome and the evolution of animal complexity.</title>
        <authorList>
            <person name="Srivastava M."/>
            <person name="Simakov O."/>
            <person name="Chapman J."/>
            <person name="Fahey B."/>
            <person name="Gauthier M.E."/>
            <person name="Mitros T."/>
            <person name="Richards G.S."/>
            <person name="Conaco C."/>
            <person name="Dacre M."/>
            <person name="Hellsten U."/>
            <person name="Larroux C."/>
            <person name="Putnam N.H."/>
            <person name="Stanke M."/>
            <person name="Adamska M."/>
            <person name="Darling A."/>
            <person name="Degnan S.M."/>
            <person name="Oakley T.H."/>
            <person name="Plachetzki D.C."/>
            <person name="Zhai Y."/>
            <person name="Adamski M."/>
            <person name="Calcino A."/>
            <person name="Cummins S.F."/>
            <person name="Goodstein D.M."/>
            <person name="Harris C."/>
            <person name="Jackson D.J."/>
            <person name="Leys S.P."/>
            <person name="Shu S."/>
            <person name="Woodcroft B.J."/>
            <person name="Vervoort M."/>
            <person name="Kosik K.S."/>
            <person name="Manning G."/>
            <person name="Degnan B.M."/>
            <person name="Rokhsar D.S."/>
        </authorList>
    </citation>
    <scope>NUCLEOTIDE SEQUENCE [LARGE SCALE GENOMIC DNA]</scope>
</reference>
<reference evidence="6" key="2">
    <citation type="submission" date="2017-05" db="UniProtKB">
        <authorList>
            <consortium name="EnsemblMetazoa"/>
        </authorList>
    </citation>
    <scope>IDENTIFICATION</scope>
</reference>
<evidence type="ECO:0000256" key="5">
    <source>
        <dbReference type="RuleBase" id="RU003330"/>
    </source>
</evidence>
<dbReference type="PRINTS" id="PR00094">
    <property type="entry name" value="ADENYLTKNASE"/>
</dbReference>
<dbReference type="Gene3D" id="3.40.50.300">
    <property type="entry name" value="P-loop containing nucleotide triphosphate hydrolases"/>
    <property type="match status" value="2"/>
</dbReference>
<dbReference type="GO" id="GO:0005524">
    <property type="term" value="F:ATP binding"/>
    <property type="evidence" value="ECO:0007669"/>
    <property type="project" value="InterPro"/>
</dbReference>
<accession>A0A1X7U183</accession>
<proteinExistence type="inferred from homology"/>
<dbReference type="InterPro" id="IPR000850">
    <property type="entry name" value="Adenylat/UMP-CMP_kin"/>
</dbReference>
<comment type="similarity">
    <text evidence="1 5">Belongs to the adenylate kinase family.</text>
</comment>
<dbReference type="CDD" id="cd22979">
    <property type="entry name" value="DD_AK8"/>
    <property type="match status" value="1"/>
</dbReference>
<keyword evidence="3" id="KW-0547">Nucleotide-binding</keyword>
<dbReference type="InterPro" id="IPR027417">
    <property type="entry name" value="P-loop_NTPase"/>
</dbReference>
<dbReference type="GO" id="GO:0004017">
    <property type="term" value="F:AMP kinase activity"/>
    <property type="evidence" value="ECO:0007669"/>
    <property type="project" value="InterPro"/>
</dbReference>
<dbReference type="SUPFAM" id="SSF47391">
    <property type="entry name" value="Dimerization-anchoring domain of cAMP-dependent PK regulatory subunit"/>
    <property type="match status" value="1"/>
</dbReference>
<evidence type="ECO:0000313" key="6">
    <source>
        <dbReference type="EnsemblMetazoa" id="Aqu2.1.21242_001"/>
    </source>
</evidence>
<dbReference type="EnsemblMetazoa" id="XM_020001130.1">
    <property type="protein sequence ID" value="XP_019856689.1"/>
    <property type="gene ID" value="LOC109585156"/>
</dbReference>
<evidence type="ECO:0000256" key="1">
    <source>
        <dbReference type="ARBA" id="ARBA00007220"/>
    </source>
</evidence>
<dbReference type="KEGG" id="aqu:109585156"/>
<dbReference type="SUPFAM" id="SSF52540">
    <property type="entry name" value="P-loop containing nucleoside triphosphate hydrolases"/>
    <property type="match status" value="2"/>
</dbReference>
<evidence type="ECO:0000256" key="3">
    <source>
        <dbReference type="ARBA" id="ARBA00022741"/>
    </source>
</evidence>
<protein>
    <recommendedName>
        <fullName evidence="8">Adenylate kinase</fullName>
    </recommendedName>
</protein>
<name>A0A1X7U183_AMPQE</name>
<dbReference type="Proteomes" id="UP000007879">
    <property type="component" value="Unassembled WGS sequence"/>
</dbReference>
<dbReference type="InterPro" id="IPR036193">
    <property type="entry name" value="ADK_active_lid_dom_sf"/>
</dbReference>
<dbReference type="PANTHER" id="PTHR23359">
    <property type="entry name" value="NUCLEOTIDE KINASE"/>
    <property type="match status" value="1"/>
</dbReference>
<dbReference type="OrthoDB" id="522106at2759"/>
<gene>
    <name evidence="6" type="primary">109585156</name>
</gene>
<dbReference type="Pfam" id="PF00406">
    <property type="entry name" value="ADK"/>
    <property type="match status" value="1"/>
</dbReference>
<evidence type="ECO:0000256" key="2">
    <source>
        <dbReference type="ARBA" id="ARBA00022679"/>
    </source>
</evidence>
<dbReference type="EnsemblMetazoa" id="Aqu2.1.21242_001">
    <property type="protein sequence ID" value="Aqu2.1.21242_001"/>
    <property type="gene ID" value="Aqu2.1.21242"/>
</dbReference>
<dbReference type="Gene3D" id="1.20.890.10">
    <property type="entry name" value="cAMP-dependent protein kinase regulatory subunit, dimerization-anchoring domain"/>
    <property type="match status" value="1"/>
</dbReference>